<dbReference type="EMBL" id="KI963971">
    <property type="protein sequence ID" value="EUC46119.1"/>
    <property type="molecule type" value="Genomic_DNA"/>
</dbReference>
<feature type="compositionally biased region" description="Polar residues" evidence="2">
    <location>
        <begin position="1146"/>
        <end position="1157"/>
    </location>
</feature>
<accession>W6ZF31</accession>
<dbReference type="OrthoDB" id="3045089at2759"/>
<evidence type="ECO:0000313" key="5">
    <source>
        <dbReference type="Proteomes" id="UP000054032"/>
    </source>
</evidence>
<dbReference type="Pfam" id="PF26118">
    <property type="entry name" value="DUF8035"/>
    <property type="match status" value="1"/>
</dbReference>
<evidence type="ECO:0000256" key="1">
    <source>
        <dbReference type="SAM" id="Coils"/>
    </source>
</evidence>
<feature type="compositionally biased region" description="Polar residues" evidence="2">
    <location>
        <begin position="459"/>
        <end position="489"/>
    </location>
</feature>
<evidence type="ECO:0000313" key="4">
    <source>
        <dbReference type="EMBL" id="EUC46119.1"/>
    </source>
</evidence>
<feature type="region of interest" description="Disordered" evidence="2">
    <location>
        <begin position="1062"/>
        <end position="1191"/>
    </location>
</feature>
<feature type="region of interest" description="Disordered" evidence="2">
    <location>
        <begin position="226"/>
        <end position="263"/>
    </location>
</feature>
<protein>
    <recommendedName>
        <fullName evidence="3">DUF8035 domain-containing protein</fullName>
    </recommendedName>
</protein>
<dbReference type="GeneID" id="19122974"/>
<feature type="compositionally biased region" description="Polar residues" evidence="2">
    <location>
        <begin position="1077"/>
        <end position="1088"/>
    </location>
</feature>
<feature type="region of interest" description="Disordered" evidence="2">
    <location>
        <begin position="459"/>
        <end position="504"/>
    </location>
</feature>
<feature type="coiled-coil region" evidence="1">
    <location>
        <begin position="660"/>
        <end position="774"/>
    </location>
</feature>
<dbReference type="STRING" id="930090.W6ZF31"/>
<dbReference type="InterPro" id="IPR058348">
    <property type="entry name" value="DUF8035"/>
</dbReference>
<dbReference type="AlphaFoldDB" id="W6ZF31"/>
<feature type="compositionally biased region" description="Polar residues" evidence="2">
    <location>
        <begin position="1098"/>
        <end position="1114"/>
    </location>
</feature>
<dbReference type="HOGENOM" id="CLU_273523_0_0_1"/>
<name>W6ZF31_COCMI</name>
<dbReference type="eggNOG" id="ENOG502T06K">
    <property type="taxonomic scope" value="Eukaryota"/>
</dbReference>
<feature type="domain" description="DUF8035" evidence="3">
    <location>
        <begin position="1000"/>
        <end position="1048"/>
    </location>
</feature>
<evidence type="ECO:0000256" key="2">
    <source>
        <dbReference type="SAM" id="MobiDB-lite"/>
    </source>
</evidence>
<feature type="region of interest" description="Disordered" evidence="2">
    <location>
        <begin position="546"/>
        <end position="602"/>
    </location>
</feature>
<feature type="compositionally biased region" description="Basic and acidic residues" evidence="2">
    <location>
        <begin position="241"/>
        <end position="263"/>
    </location>
</feature>
<proteinExistence type="predicted"/>
<dbReference type="PANTHER" id="PTHR36167">
    <property type="entry name" value="C2H2 FINGER DOMAIN TRANSCRIPTION FACTOR (EUROFUNG)-RELATED"/>
    <property type="match status" value="1"/>
</dbReference>
<feature type="region of interest" description="Disordered" evidence="2">
    <location>
        <begin position="329"/>
        <end position="415"/>
    </location>
</feature>
<gene>
    <name evidence="4" type="ORF">COCMIDRAFT_36207</name>
</gene>
<feature type="compositionally biased region" description="Polar residues" evidence="2">
    <location>
        <begin position="349"/>
        <end position="361"/>
    </location>
</feature>
<dbReference type="Proteomes" id="UP000054032">
    <property type="component" value="Unassembled WGS sequence"/>
</dbReference>
<dbReference type="GO" id="GO:0006355">
    <property type="term" value="P:regulation of DNA-templated transcription"/>
    <property type="evidence" value="ECO:0007669"/>
    <property type="project" value="InterPro"/>
</dbReference>
<evidence type="ECO:0000259" key="3">
    <source>
        <dbReference type="Pfam" id="PF26118"/>
    </source>
</evidence>
<feature type="compositionally biased region" description="Low complexity" evidence="2">
    <location>
        <begin position="843"/>
        <end position="854"/>
    </location>
</feature>
<feature type="region of interest" description="Disordered" evidence="2">
    <location>
        <begin position="819"/>
        <end position="869"/>
    </location>
</feature>
<feature type="compositionally biased region" description="Pro residues" evidence="2">
    <location>
        <begin position="546"/>
        <end position="558"/>
    </location>
</feature>
<organism evidence="4 5">
    <name type="scientific">Bipolaris oryzae ATCC 44560</name>
    <dbReference type="NCBI Taxonomy" id="930090"/>
    <lineage>
        <taxon>Eukaryota</taxon>
        <taxon>Fungi</taxon>
        <taxon>Dikarya</taxon>
        <taxon>Ascomycota</taxon>
        <taxon>Pezizomycotina</taxon>
        <taxon>Dothideomycetes</taxon>
        <taxon>Pleosporomycetidae</taxon>
        <taxon>Pleosporales</taxon>
        <taxon>Pleosporineae</taxon>
        <taxon>Pleosporaceae</taxon>
        <taxon>Bipolaris</taxon>
    </lineage>
</organism>
<keyword evidence="5" id="KW-1185">Reference proteome</keyword>
<dbReference type="PANTHER" id="PTHR36167:SF3">
    <property type="entry name" value="C2H2 FINGER DOMAIN TRANSCRIPTION FACTOR (EUROFUNG)-RELATED"/>
    <property type="match status" value="1"/>
</dbReference>
<dbReference type="RefSeq" id="XP_007687346.1">
    <property type="nucleotide sequence ID" value="XM_007689156.1"/>
</dbReference>
<feature type="compositionally biased region" description="Polar residues" evidence="2">
    <location>
        <begin position="855"/>
        <end position="869"/>
    </location>
</feature>
<reference evidence="4 5" key="1">
    <citation type="journal article" date="2013" name="PLoS Genet.">
        <title>Comparative genome structure, secondary metabolite, and effector coding capacity across Cochliobolus pathogens.</title>
        <authorList>
            <person name="Condon B.J."/>
            <person name="Leng Y."/>
            <person name="Wu D."/>
            <person name="Bushley K.E."/>
            <person name="Ohm R.A."/>
            <person name="Otillar R."/>
            <person name="Martin J."/>
            <person name="Schackwitz W."/>
            <person name="Grimwood J."/>
            <person name="MohdZainudin N."/>
            <person name="Xue C."/>
            <person name="Wang R."/>
            <person name="Manning V.A."/>
            <person name="Dhillon B."/>
            <person name="Tu Z.J."/>
            <person name="Steffenson B.J."/>
            <person name="Salamov A."/>
            <person name="Sun H."/>
            <person name="Lowry S."/>
            <person name="LaButti K."/>
            <person name="Han J."/>
            <person name="Copeland A."/>
            <person name="Lindquist E."/>
            <person name="Barry K."/>
            <person name="Schmutz J."/>
            <person name="Baker S.E."/>
            <person name="Ciuffetti L.M."/>
            <person name="Grigoriev I.V."/>
            <person name="Zhong S."/>
            <person name="Turgeon B.G."/>
        </authorList>
    </citation>
    <scope>NUCLEOTIDE SEQUENCE [LARGE SCALE GENOMIC DNA]</scope>
    <source>
        <strain evidence="4 5">ATCC 44560</strain>
    </source>
</reference>
<dbReference type="KEGG" id="bor:COCMIDRAFT_36207"/>
<dbReference type="InterPro" id="IPR039327">
    <property type="entry name" value="CON7-like"/>
</dbReference>
<sequence length="1191" mass="135040">MAEVIGIVASAITIGASAAQLSLALFDVAHTIKNAPKQIAEIAEEFSLLSESLQTLADIIRTNQNVCKPALYQNTHTIISRYKQVDAEIKKLIDTPRKLAGLQWYINKPKAKGLLKKVEGIKTALILQLNIIRLAREEFTRPQTETGPSISVGLPPNFNRFRKVVESAVQANRKVVENAQQDDKDSGTGRRKYTNAELDIWKEGSFDTATWLYHLVFSPDMPDASEANAKRHRLHQASVADESHSSEEDSTSHKQEEDSEKKSMIVWNKQTEPSLVVDRLLSSWTTLSSDQITRSAANQDGNEWREDLLKNIEQAKKEHDLSFDQWELQNEPVRSDDEDFKSIDDDSLSGVTMPTYNFHSNTKNHRSRSVSRPGDDDGPWSFKSGESPLRRNVQPDRPNIRIVDTSTEQRPKRLSREHRVRWEEDMSPLERAREREREPLRRERYSGYTRPLYADNESITSRVHTIGSDRTTSTKGRPTSSFSSATASRHNPFDPKPNPWHHHFERVPSWQEPVPAFQQGPSNPFSHPIDPWAHWSSAAPPYYAPPPPPPAPVPPPAPTEFHMDPSFQDTYTSPPPSPHVTSPRRPHFSREEQSNEAETAAKENAIVTAIEKLLEKRGQDNQLDPNEPRFLKLMELLTAQQEREAHNERERANAAIETQMKLMQAMHDKDNERLKQLENLVEEKRGVEVALQTMWKEEAEKKAQEARNSVMEEMAERQALAAKARDAERRTQQEAEARAAKEIKRLERNHQKEIKRYEDLLRGFQDQQLKAEQDAQLPIRRTRIAEGNRSVDVTEYSTDRRNPFFSSSSNLRNLQYGFSQFGSSLKPPNAQAQHPRNSRRNSSRSSTPSLQSSHASIGTGNTSNATESSQQLIVFPAKADRASRQITKLQTSLAAHGIDSTFEDPEEDPGNQIIPYNHDESGDQLVRSTIFWEAAMLSLGSELLLTMRQAGWRPAYTRTSEKGQTHFLGNQPVHAYFFSPDYKPQFSSSTRSSSREAIVIQKSLVEEYALIELGFEFEAKDSGVYVLDGRLTYNDIESLIERSFLMRENDYRRKHRQLQWHYDKGTNKTSSTRHNRSYTPSISSTASIYSGDGDRTSCAGSDTDTEGKQSSRATTVARYDHSDDDGDHVSMRSRSSRGGSPVKSASVVSWESKSTNPFRKHMIQVKEVNDTSKPQSPSMSIWDGPASESLV</sequence>
<keyword evidence="1" id="KW-0175">Coiled coil</keyword>